<dbReference type="AlphaFoldDB" id="A0AAV0WEG7"/>
<reference evidence="1 2" key="1">
    <citation type="submission" date="2023-01" db="EMBL/GenBank/DDBJ databases">
        <authorList>
            <person name="Whitehead M."/>
        </authorList>
    </citation>
    <scope>NUCLEOTIDE SEQUENCE [LARGE SCALE GENOMIC DNA]</scope>
</reference>
<dbReference type="EMBL" id="CARXXK010000002">
    <property type="protein sequence ID" value="CAI6354205.1"/>
    <property type="molecule type" value="Genomic_DNA"/>
</dbReference>
<keyword evidence="2" id="KW-1185">Reference proteome</keyword>
<sequence>MSCLYYVLVKHCLSETSWLQTFENVYKYALKHFTTILSEHNCPKHMLKTFSDMWSNETLKYLIKSCVSNRLADLSIRYISTDLNENFELSES</sequence>
<accession>A0AAV0WEG7</accession>
<organism evidence="1 2">
    <name type="scientific">Macrosiphum euphorbiae</name>
    <name type="common">potato aphid</name>
    <dbReference type="NCBI Taxonomy" id="13131"/>
    <lineage>
        <taxon>Eukaryota</taxon>
        <taxon>Metazoa</taxon>
        <taxon>Ecdysozoa</taxon>
        <taxon>Arthropoda</taxon>
        <taxon>Hexapoda</taxon>
        <taxon>Insecta</taxon>
        <taxon>Pterygota</taxon>
        <taxon>Neoptera</taxon>
        <taxon>Paraneoptera</taxon>
        <taxon>Hemiptera</taxon>
        <taxon>Sternorrhyncha</taxon>
        <taxon>Aphidomorpha</taxon>
        <taxon>Aphidoidea</taxon>
        <taxon>Aphididae</taxon>
        <taxon>Macrosiphini</taxon>
        <taxon>Macrosiphum</taxon>
    </lineage>
</organism>
<evidence type="ECO:0000313" key="1">
    <source>
        <dbReference type="EMBL" id="CAI6354205.1"/>
    </source>
</evidence>
<proteinExistence type="predicted"/>
<gene>
    <name evidence="1" type="ORF">MEUPH1_LOCUS10236</name>
</gene>
<evidence type="ECO:0000313" key="2">
    <source>
        <dbReference type="Proteomes" id="UP001160148"/>
    </source>
</evidence>
<comment type="caution">
    <text evidence="1">The sequence shown here is derived from an EMBL/GenBank/DDBJ whole genome shotgun (WGS) entry which is preliminary data.</text>
</comment>
<protein>
    <submittedName>
        <fullName evidence="1">Uncharacterized protein</fullName>
    </submittedName>
</protein>
<dbReference type="Proteomes" id="UP001160148">
    <property type="component" value="Unassembled WGS sequence"/>
</dbReference>
<name>A0AAV0WEG7_9HEMI</name>